<keyword evidence="5 8" id="KW-0479">Metal-binding</keyword>
<keyword evidence="1 8" id="KW-0004">4Fe-4S</keyword>
<name>A0A553JVY8_9ACTN</name>
<feature type="binding site" evidence="8">
    <location>
        <position position="87"/>
    </location>
    <ligand>
        <name>[4Fe-4S] cluster</name>
        <dbReference type="ChEBI" id="CHEBI:49883"/>
        <label>1</label>
    </ligand>
</feature>
<dbReference type="NCBIfam" id="TIGR01125">
    <property type="entry name" value="30S ribosomal protein S12 methylthiotransferase RimO"/>
    <property type="match status" value="1"/>
</dbReference>
<dbReference type="EC" id="2.8.4.4" evidence="8"/>
<dbReference type="InterPro" id="IPR012340">
    <property type="entry name" value="NA-bd_OB-fold"/>
</dbReference>
<feature type="domain" description="Radical SAM core" evidence="12">
    <location>
        <begin position="179"/>
        <end position="409"/>
    </location>
</feature>
<dbReference type="PANTHER" id="PTHR43837">
    <property type="entry name" value="RIBOSOMAL PROTEIN S12 METHYLTHIOTRANSFERASE RIMO"/>
    <property type="match status" value="1"/>
</dbReference>
<gene>
    <name evidence="8 13" type="primary">rimO</name>
    <name evidence="13" type="ORF">FOJ82_15575</name>
</gene>
<feature type="binding site" evidence="8">
    <location>
        <position position="53"/>
    </location>
    <ligand>
        <name>[4Fe-4S] cluster</name>
        <dbReference type="ChEBI" id="CHEBI:49883"/>
        <label>1</label>
    </ligand>
</feature>
<feature type="binding site" evidence="8">
    <location>
        <position position="193"/>
    </location>
    <ligand>
        <name>[4Fe-4S] cluster</name>
        <dbReference type="ChEBI" id="CHEBI:49883"/>
        <label>2</label>
        <note>4Fe-4S-S-AdoMet</note>
    </ligand>
</feature>
<keyword evidence="2 8" id="KW-0963">Cytoplasm</keyword>
<dbReference type="Gene3D" id="3.40.50.12160">
    <property type="entry name" value="Methylthiotransferase, N-terminal domain"/>
    <property type="match status" value="1"/>
</dbReference>
<feature type="domain" description="TRAM" evidence="10">
    <location>
        <begin position="412"/>
        <end position="476"/>
    </location>
</feature>
<dbReference type="SFLD" id="SFLDG01061">
    <property type="entry name" value="methylthiotransferase"/>
    <property type="match status" value="1"/>
</dbReference>
<evidence type="ECO:0000259" key="11">
    <source>
        <dbReference type="PROSITE" id="PS51449"/>
    </source>
</evidence>
<evidence type="ECO:0000256" key="5">
    <source>
        <dbReference type="ARBA" id="ARBA00022723"/>
    </source>
</evidence>
<dbReference type="SFLD" id="SFLDS00029">
    <property type="entry name" value="Radical_SAM"/>
    <property type="match status" value="1"/>
</dbReference>
<keyword evidence="14" id="KW-1185">Reference proteome</keyword>
<keyword evidence="6 8" id="KW-0408">Iron</keyword>
<feature type="region of interest" description="Disordered" evidence="9">
    <location>
        <begin position="157"/>
        <end position="183"/>
    </location>
</feature>
<dbReference type="OrthoDB" id="9805215at2"/>
<comment type="catalytic activity">
    <reaction evidence="8">
        <text>L-aspartate(89)-[ribosomal protein uS12]-hydrogen + (sulfur carrier)-SH + AH2 + 2 S-adenosyl-L-methionine = 3-methylsulfanyl-L-aspartate(89)-[ribosomal protein uS12]-hydrogen + (sulfur carrier)-H + 5'-deoxyadenosine + L-methionine + A + S-adenosyl-L-homocysteine + 2 H(+)</text>
        <dbReference type="Rhea" id="RHEA:37087"/>
        <dbReference type="Rhea" id="RHEA-COMP:10460"/>
        <dbReference type="Rhea" id="RHEA-COMP:10461"/>
        <dbReference type="Rhea" id="RHEA-COMP:14737"/>
        <dbReference type="Rhea" id="RHEA-COMP:14739"/>
        <dbReference type="ChEBI" id="CHEBI:13193"/>
        <dbReference type="ChEBI" id="CHEBI:15378"/>
        <dbReference type="ChEBI" id="CHEBI:17319"/>
        <dbReference type="ChEBI" id="CHEBI:17499"/>
        <dbReference type="ChEBI" id="CHEBI:29917"/>
        <dbReference type="ChEBI" id="CHEBI:29961"/>
        <dbReference type="ChEBI" id="CHEBI:57844"/>
        <dbReference type="ChEBI" id="CHEBI:57856"/>
        <dbReference type="ChEBI" id="CHEBI:59789"/>
        <dbReference type="ChEBI" id="CHEBI:64428"/>
        <dbReference type="ChEBI" id="CHEBI:73599"/>
        <dbReference type="EC" id="2.8.4.4"/>
    </reaction>
</comment>
<evidence type="ECO:0000259" key="10">
    <source>
        <dbReference type="PROSITE" id="PS50926"/>
    </source>
</evidence>
<dbReference type="NCBIfam" id="TIGR00089">
    <property type="entry name" value="MiaB/RimO family radical SAM methylthiotransferase"/>
    <property type="match status" value="1"/>
</dbReference>
<evidence type="ECO:0000256" key="2">
    <source>
        <dbReference type="ARBA" id="ARBA00022490"/>
    </source>
</evidence>
<dbReference type="PROSITE" id="PS51449">
    <property type="entry name" value="MTTASE_N"/>
    <property type="match status" value="1"/>
</dbReference>
<dbReference type="InterPro" id="IPR020612">
    <property type="entry name" value="Methylthiotransferase_CS"/>
</dbReference>
<dbReference type="SMART" id="SM00729">
    <property type="entry name" value="Elp3"/>
    <property type="match status" value="1"/>
</dbReference>
<evidence type="ECO:0000256" key="6">
    <source>
        <dbReference type="ARBA" id="ARBA00023004"/>
    </source>
</evidence>
<comment type="caution">
    <text evidence="13">The sequence shown here is derived from an EMBL/GenBank/DDBJ whole genome shotgun (WGS) entry which is preliminary data.</text>
</comment>
<evidence type="ECO:0000256" key="4">
    <source>
        <dbReference type="ARBA" id="ARBA00022691"/>
    </source>
</evidence>
<dbReference type="InterPro" id="IPR005839">
    <property type="entry name" value="Methylthiotransferase"/>
</dbReference>
<dbReference type="GO" id="GO:0046872">
    <property type="term" value="F:metal ion binding"/>
    <property type="evidence" value="ECO:0007669"/>
    <property type="project" value="UniProtKB-KW"/>
</dbReference>
<organism evidence="13 14">
    <name type="scientific">Tessaracoccus rhinocerotis</name>
    <dbReference type="NCBI Taxonomy" id="1689449"/>
    <lineage>
        <taxon>Bacteria</taxon>
        <taxon>Bacillati</taxon>
        <taxon>Actinomycetota</taxon>
        <taxon>Actinomycetes</taxon>
        <taxon>Propionibacteriales</taxon>
        <taxon>Propionibacteriaceae</taxon>
        <taxon>Tessaracoccus</taxon>
    </lineage>
</organism>
<dbReference type="SFLD" id="SFLDG01082">
    <property type="entry name" value="B12-binding_domain_containing"/>
    <property type="match status" value="1"/>
</dbReference>
<dbReference type="InterPro" id="IPR005840">
    <property type="entry name" value="Ribosomal_uS12_MeSTrfase_RimO"/>
</dbReference>
<dbReference type="PROSITE" id="PS51918">
    <property type="entry name" value="RADICAL_SAM"/>
    <property type="match status" value="1"/>
</dbReference>
<accession>A0A553JVY8</accession>
<reference evidence="13 14" key="1">
    <citation type="submission" date="2019-07" db="EMBL/GenBank/DDBJ databases">
        <authorList>
            <person name="Zhou L.-Y."/>
        </authorList>
    </citation>
    <scope>NUCLEOTIDE SEQUENCE [LARGE SCALE GENOMIC DNA]</scope>
    <source>
        <strain evidence="13 14">YIM 101269</strain>
    </source>
</reference>
<dbReference type="EMBL" id="VKKG01000008">
    <property type="protein sequence ID" value="TRY16606.1"/>
    <property type="molecule type" value="Genomic_DNA"/>
</dbReference>
<dbReference type="GO" id="GO:0005840">
    <property type="term" value="C:ribosome"/>
    <property type="evidence" value="ECO:0007669"/>
    <property type="project" value="UniProtKB-KW"/>
</dbReference>
<dbReference type="AlphaFoldDB" id="A0A553JVY8"/>
<dbReference type="SUPFAM" id="SSF102114">
    <property type="entry name" value="Radical SAM enzymes"/>
    <property type="match status" value="1"/>
</dbReference>
<evidence type="ECO:0000256" key="9">
    <source>
        <dbReference type="SAM" id="MobiDB-lite"/>
    </source>
</evidence>
<sequence>MTATEELRKVHISTLGCARNDVDSEELAARLEAGGFSLVSDPEQAETVVVNTCGFVEQAKKDSIDTLLAAAELKEGGATKAVVAVGCMAERYGVQLAEELPEADAVLGFDDYADIADKLRLILDGNAPASHVPRDRRKLLPLAPSERARAAHGVAVPGHAPLPDGLAPSTGPRTMRRRVSDGPSAPLKIASGCDRRCSFCAIPSFRGSYLSRPMVDVVEEARWLVEQGVREVFLVSENTSSYGKDLGADERLEELLHHLSEVDGLDWIRVSYLQPAEIRPSMLEAMLHTPRVVPYFDLSFQHASPAVLRSMRRFGDPDSFLDLIGRIRAAAPRAGIRSNVIAGFPGETEADVEILRQFIIDSQLDVLGVFGYSDEDGTEGERLPGHLGEAEVEDRRALLADVALAVNEARAADRVGQAATVLVEEVGDEVVGRAPHQGPETDGVVILSGHVDVSVGDFVEVEFTSSEGIDLIGAAL</sequence>
<dbReference type="Pfam" id="PF04055">
    <property type="entry name" value="Radical_SAM"/>
    <property type="match status" value="1"/>
</dbReference>
<dbReference type="Proteomes" id="UP000317638">
    <property type="component" value="Unassembled WGS sequence"/>
</dbReference>
<evidence type="ECO:0000256" key="7">
    <source>
        <dbReference type="ARBA" id="ARBA00023014"/>
    </source>
</evidence>
<dbReference type="InterPro" id="IPR013848">
    <property type="entry name" value="Methylthiotransferase_N"/>
</dbReference>
<keyword evidence="4 8" id="KW-0949">S-adenosyl-L-methionine</keyword>
<dbReference type="InterPro" id="IPR007197">
    <property type="entry name" value="rSAM"/>
</dbReference>
<dbReference type="InterPro" id="IPR023404">
    <property type="entry name" value="rSAM_horseshoe"/>
</dbReference>
<comment type="function">
    <text evidence="8">Catalyzes the methylthiolation of an aspartic acid residue of ribosomal protein uS12.</text>
</comment>
<dbReference type="GO" id="GO:0103039">
    <property type="term" value="F:protein methylthiotransferase activity"/>
    <property type="evidence" value="ECO:0007669"/>
    <property type="project" value="UniProtKB-EC"/>
</dbReference>
<dbReference type="Pfam" id="PF00919">
    <property type="entry name" value="UPF0004"/>
    <property type="match status" value="1"/>
</dbReference>
<evidence type="ECO:0000256" key="3">
    <source>
        <dbReference type="ARBA" id="ARBA00022679"/>
    </source>
</evidence>
<comment type="similarity">
    <text evidence="8">Belongs to the methylthiotransferase family. RimO subfamily.</text>
</comment>
<feature type="binding site" evidence="8">
    <location>
        <position position="200"/>
    </location>
    <ligand>
        <name>[4Fe-4S] cluster</name>
        <dbReference type="ChEBI" id="CHEBI:49883"/>
        <label>2</label>
        <note>4Fe-4S-S-AdoMet</note>
    </ligand>
</feature>
<keyword evidence="13" id="KW-0689">Ribosomal protein</keyword>
<feature type="binding site" evidence="8">
    <location>
        <position position="197"/>
    </location>
    <ligand>
        <name>[4Fe-4S] cluster</name>
        <dbReference type="ChEBI" id="CHEBI:49883"/>
        <label>2</label>
        <note>4Fe-4S-S-AdoMet</note>
    </ligand>
</feature>
<comment type="cofactor">
    <cofactor evidence="8">
        <name>[4Fe-4S] cluster</name>
        <dbReference type="ChEBI" id="CHEBI:49883"/>
    </cofactor>
    <text evidence="8">Binds 2 [4Fe-4S] clusters. One cluster is coordinated with 3 cysteines and an exchangeable S-adenosyl-L-methionine.</text>
</comment>
<dbReference type="Pfam" id="PF18693">
    <property type="entry name" value="TRAM_2"/>
    <property type="match status" value="1"/>
</dbReference>
<dbReference type="InterPro" id="IPR038135">
    <property type="entry name" value="Methylthiotransferase_N_sf"/>
</dbReference>
<evidence type="ECO:0000256" key="1">
    <source>
        <dbReference type="ARBA" id="ARBA00022485"/>
    </source>
</evidence>
<feature type="binding site" evidence="8">
    <location>
        <position position="17"/>
    </location>
    <ligand>
        <name>[4Fe-4S] cluster</name>
        <dbReference type="ChEBI" id="CHEBI:49883"/>
        <label>1</label>
    </ligand>
</feature>
<dbReference type="Gene3D" id="2.40.50.140">
    <property type="entry name" value="Nucleic acid-binding proteins"/>
    <property type="match status" value="1"/>
</dbReference>
<keyword evidence="7 8" id="KW-0411">Iron-sulfur</keyword>
<dbReference type="PANTHER" id="PTHR43837:SF1">
    <property type="entry name" value="RIBOSOMAL PROTEIN US12 METHYLTHIOTRANSFERASE RIMO"/>
    <property type="match status" value="1"/>
</dbReference>
<evidence type="ECO:0000256" key="8">
    <source>
        <dbReference type="HAMAP-Rule" id="MF_01865"/>
    </source>
</evidence>
<dbReference type="InterPro" id="IPR058240">
    <property type="entry name" value="rSAM_sf"/>
</dbReference>
<dbReference type="CDD" id="cd01335">
    <property type="entry name" value="Radical_SAM"/>
    <property type="match status" value="1"/>
</dbReference>
<dbReference type="PROSITE" id="PS50926">
    <property type="entry name" value="TRAM"/>
    <property type="match status" value="1"/>
</dbReference>
<dbReference type="GO" id="GO:0005829">
    <property type="term" value="C:cytosol"/>
    <property type="evidence" value="ECO:0007669"/>
    <property type="project" value="TreeGrafter"/>
</dbReference>
<dbReference type="GO" id="GO:0035599">
    <property type="term" value="F:aspartic acid methylthiotransferase activity"/>
    <property type="evidence" value="ECO:0007669"/>
    <property type="project" value="TreeGrafter"/>
</dbReference>
<dbReference type="GO" id="GO:0035600">
    <property type="term" value="P:tRNA methylthiolation"/>
    <property type="evidence" value="ECO:0007669"/>
    <property type="project" value="UniProtKB-ARBA"/>
</dbReference>
<keyword evidence="13" id="KW-0687">Ribonucleoprotein</keyword>
<comment type="subcellular location">
    <subcellularLocation>
        <location evidence="8">Cytoplasm</location>
    </subcellularLocation>
</comment>
<dbReference type="RefSeq" id="WP_143939423.1">
    <property type="nucleotide sequence ID" value="NZ_VKKG01000008.1"/>
</dbReference>
<dbReference type="SFLD" id="SFLDF00274">
    <property type="entry name" value="ribosomal_protein_S12_methylth"/>
    <property type="match status" value="1"/>
</dbReference>
<keyword evidence="3 8" id="KW-0808">Transferase</keyword>
<dbReference type="PROSITE" id="PS01278">
    <property type="entry name" value="MTTASE_RADICAL"/>
    <property type="match status" value="1"/>
</dbReference>
<dbReference type="HAMAP" id="MF_01865">
    <property type="entry name" value="MTTase_RimO"/>
    <property type="match status" value="1"/>
</dbReference>
<dbReference type="InterPro" id="IPR006638">
    <property type="entry name" value="Elp3/MiaA/NifB-like_rSAM"/>
</dbReference>
<dbReference type="FunFam" id="3.80.30.20:FF:000001">
    <property type="entry name" value="tRNA-2-methylthio-N(6)-dimethylallyladenosine synthase 2"/>
    <property type="match status" value="1"/>
</dbReference>
<feature type="domain" description="MTTase N-terminal" evidence="11">
    <location>
        <begin position="8"/>
        <end position="124"/>
    </location>
</feature>
<evidence type="ECO:0000313" key="14">
    <source>
        <dbReference type="Proteomes" id="UP000317638"/>
    </source>
</evidence>
<dbReference type="Gene3D" id="3.80.30.20">
    <property type="entry name" value="tm_1862 like domain"/>
    <property type="match status" value="1"/>
</dbReference>
<proteinExistence type="inferred from homology"/>
<evidence type="ECO:0000259" key="12">
    <source>
        <dbReference type="PROSITE" id="PS51918"/>
    </source>
</evidence>
<dbReference type="InterPro" id="IPR002792">
    <property type="entry name" value="TRAM_dom"/>
</dbReference>
<dbReference type="GO" id="GO:0051539">
    <property type="term" value="F:4 iron, 4 sulfur cluster binding"/>
    <property type="evidence" value="ECO:0007669"/>
    <property type="project" value="UniProtKB-UniRule"/>
</dbReference>
<protein>
    <recommendedName>
        <fullName evidence="8">Ribosomal protein uS12 methylthiotransferase RimO</fullName>
        <shortName evidence="8">uS12 MTTase</shortName>
        <shortName evidence="8">uS12 methylthiotransferase</shortName>
        <ecNumber evidence="8">2.8.4.4</ecNumber>
    </recommendedName>
    <alternativeName>
        <fullName evidence="8">Ribosomal protein uS12 (aspartate-C(3))-methylthiotransferase</fullName>
    </alternativeName>
    <alternativeName>
        <fullName evidence="8">Ribosome maturation factor RimO</fullName>
    </alternativeName>
</protein>
<evidence type="ECO:0000313" key="13">
    <source>
        <dbReference type="EMBL" id="TRY16606.1"/>
    </source>
</evidence>